<organism evidence="3 4">
    <name type="scientific">Coilia grayii</name>
    <name type="common">Gray's grenadier anchovy</name>
    <dbReference type="NCBI Taxonomy" id="363190"/>
    <lineage>
        <taxon>Eukaryota</taxon>
        <taxon>Metazoa</taxon>
        <taxon>Chordata</taxon>
        <taxon>Craniata</taxon>
        <taxon>Vertebrata</taxon>
        <taxon>Euteleostomi</taxon>
        <taxon>Actinopterygii</taxon>
        <taxon>Neopterygii</taxon>
        <taxon>Teleostei</taxon>
        <taxon>Clupei</taxon>
        <taxon>Clupeiformes</taxon>
        <taxon>Clupeoidei</taxon>
        <taxon>Engraulidae</taxon>
        <taxon>Coilinae</taxon>
        <taxon>Coilia</taxon>
    </lineage>
</organism>
<protein>
    <recommendedName>
        <fullName evidence="2">DUF4550 domain-containing protein</fullName>
    </recommendedName>
</protein>
<feature type="region of interest" description="Disordered" evidence="1">
    <location>
        <begin position="80"/>
        <end position="99"/>
    </location>
</feature>
<dbReference type="EMBL" id="JBHFQA010000011">
    <property type="protein sequence ID" value="KAL2090739.1"/>
    <property type="molecule type" value="Genomic_DNA"/>
</dbReference>
<dbReference type="PANTHER" id="PTHR33667">
    <property type="entry name" value="SI:DKEY-57N24.6"/>
    <property type="match status" value="1"/>
</dbReference>
<feature type="domain" description="DUF4550" evidence="2">
    <location>
        <begin position="110"/>
        <end position="202"/>
    </location>
</feature>
<proteinExistence type="predicted"/>
<gene>
    <name evidence="3" type="ORF">ACEWY4_013002</name>
</gene>
<evidence type="ECO:0000256" key="1">
    <source>
        <dbReference type="SAM" id="MobiDB-lite"/>
    </source>
</evidence>
<dbReference type="Proteomes" id="UP001591681">
    <property type="component" value="Unassembled WGS sequence"/>
</dbReference>
<dbReference type="InterPro" id="IPR035892">
    <property type="entry name" value="C2_domain_sf"/>
</dbReference>
<dbReference type="InterPro" id="IPR027876">
    <property type="entry name" value="DUF4550"/>
</dbReference>
<feature type="compositionally biased region" description="Polar residues" evidence="1">
    <location>
        <begin position="1157"/>
        <end position="1181"/>
    </location>
</feature>
<evidence type="ECO:0000313" key="3">
    <source>
        <dbReference type="EMBL" id="KAL2090739.1"/>
    </source>
</evidence>
<feature type="region of interest" description="Disordered" evidence="1">
    <location>
        <begin position="1"/>
        <end position="58"/>
    </location>
</feature>
<evidence type="ECO:0000259" key="2">
    <source>
        <dbReference type="Pfam" id="PF15084"/>
    </source>
</evidence>
<feature type="region of interest" description="Disordered" evidence="1">
    <location>
        <begin position="1125"/>
        <end position="1181"/>
    </location>
</feature>
<sequence length="1181" mass="133737">METADTESCIGFKEQRKSSESKTECTEDREHETIQEEPDSDDLEFDVEPTEPISLSTGNGFCEVSMTVNIALAIPNAQDDDSVTGMEKTKKKSKKSAPNTVVEAPKAQGYYHIEYNLLPHDHEPTKVDLVTFGLAAKLYKGNKSKVLKPWVEDDITWLTWSQIVRLKVTKEMLIKLVRHKVTFRVWDTKDFVSATAKHDRPKGFRLPADRSDGSAHSDARNMVFRMRNCFGKEGSKEKSLKQTRESIPYELRMLSDDINCATGKYCHCSCTVSCNAILVAFSWLTSNSILFFILSYLLTAEHKLSSTDVVANERAGSPIAITQEQQHTSTRNTIFKASLANSEYIRKNGAATAELSFIHLLAGEMSLTGHMDSRSKGVLEGMCNISLDKPLISGEMKTALNPLVITIHSATSLPSTPVPLFKLEQKCVPVYCQYKFYNMKNHKTKSFEHHSNIYFKDVNVIFTGLISQGELIEYLQGPPLEIEVHDRDKKGDRRPTPSDVYGRSAEDSLLSSVALINSKAITHNPFKSVKPRHPHGVARLSFAELLKGQRSLRYNLPICCSASPQILGQDKAQWEQKMLDVHSNSDEAEPDTMPVGHYLQSNSHLKVQVEIAYPLNAERNAATEGECPFGRIVFLMTYDNVEALTKLHAEILRVNLDAFQLKCPGEEAKQRALALYKVSAQEMESKELDFLTGFHLLDKNMHLFVIEGLKDGAVKGLWNMSLTKSDGIDKQQITTLYNSALSFSKRLYDCLDMTFCPIHLHEPLQAIMRRPLLYVRDMVPHACFQGLSRLSQLCQAQTMKDVLRNDLFPTGEMVLSLSKEFGSLPEKAQEIIKDICQSPTGDTKSLKGRVRPYPPIENYNQEYVEWKQLVAAQELCGDTKDFVQANIDEVQRASLKLNRPKPAVIVAEVQEGKTAHNYSTQALNTTEQAKDLLRKELAKAPSQRYMYSQEFLSGMFEPCTVESERKAAEARSREAWCSPNAFTYPGVRSSIESNEHPKMPDEARIEELRKPWRENILHGNTLGPTLCRTTWPWDRRSEDFQLYARPPPVFQPKPPVTIHLAGDLLRQEQLEAARAQYSRWLRKILPDKHNPDSRRVPQFKAHMKREGLDNLSGILRDKPRKCTLPKGRRFWKAPPAVSAPHGSEVTNEERQRKIQRIPQQSDGDGNIPHHSSQYNNNKSFR</sequence>
<feature type="compositionally biased region" description="Acidic residues" evidence="1">
    <location>
        <begin position="35"/>
        <end position="49"/>
    </location>
</feature>
<keyword evidence="4" id="KW-1185">Reference proteome</keyword>
<evidence type="ECO:0000313" key="4">
    <source>
        <dbReference type="Proteomes" id="UP001591681"/>
    </source>
</evidence>
<dbReference type="AlphaFoldDB" id="A0ABD1JV61"/>
<reference evidence="3 4" key="1">
    <citation type="submission" date="2024-09" db="EMBL/GenBank/DDBJ databases">
        <title>A chromosome-level genome assembly of Gray's grenadier anchovy, Coilia grayii.</title>
        <authorList>
            <person name="Fu Z."/>
        </authorList>
    </citation>
    <scope>NUCLEOTIDE SEQUENCE [LARGE SCALE GENOMIC DNA]</scope>
    <source>
        <strain evidence="3">G4</strain>
        <tissue evidence="3">Muscle</tissue>
    </source>
</reference>
<name>A0ABD1JV61_9TELE</name>
<feature type="compositionally biased region" description="Basic and acidic residues" evidence="1">
    <location>
        <begin position="13"/>
        <end position="34"/>
    </location>
</feature>
<dbReference type="PANTHER" id="PTHR33667:SF7">
    <property type="entry name" value="RIKEN CDNA 1810020O05 GENE"/>
    <property type="match status" value="1"/>
</dbReference>
<comment type="caution">
    <text evidence="3">The sequence shown here is derived from an EMBL/GenBank/DDBJ whole genome shotgun (WGS) entry which is preliminary data.</text>
</comment>
<dbReference type="Pfam" id="PF15084">
    <property type="entry name" value="DUF4550"/>
    <property type="match status" value="1"/>
</dbReference>
<dbReference type="SUPFAM" id="SSF49562">
    <property type="entry name" value="C2 domain (Calcium/lipid-binding domain, CaLB)"/>
    <property type="match status" value="1"/>
</dbReference>
<accession>A0ABD1JV61</accession>